<sequence length="112" mass="11576">MTPSIAATTALALTFAAFACLALAMDRHHEQVTGLDTPATRRWMLRLNGVALALAGLTCCLQAWGSAVAALVWLGLLSCGAILVTLMLSYAPRRLPATALAAALAALALLCL</sequence>
<gene>
    <name evidence="3" type="ORF">L497_2034</name>
</gene>
<dbReference type="STRING" id="35814.BBB42_13440"/>
<dbReference type="AlphaFoldDB" id="A0A158M7H8"/>
<feature type="signal peptide" evidence="2">
    <location>
        <begin position="1"/>
        <end position="24"/>
    </location>
</feature>
<dbReference type="RefSeq" id="WP_005015284.1">
    <property type="nucleotide sequence ID" value="NZ_JFZZ01000014.1"/>
</dbReference>
<keyword evidence="2" id="KW-0732">Signal</keyword>
<keyword evidence="1" id="KW-0472">Membrane</keyword>
<dbReference type="InterPro" id="IPR021762">
    <property type="entry name" value="DUF3325"/>
</dbReference>
<dbReference type="Pfam" id="PF11804">
    <property type="entry name" value="DUF3325"/>
    <property type="match status" value="1"/>
</dbReference>
<dbReference type="Proteomes" id="UP000026682">
    <property type="component" value="Unassembled WGS sequence"/>
</dbReference>
<feature type="chain" id="PRO_5007628694" evidence="2">
    <location>
        <begin position="25"/>
        <end position="112"/>
    </location>
</feature>
<dbReference type="GeneID" id="93119178"/>
<feature type="transmembrane region" description="Helical" evidence="1">
    <location>
        <begin position="43"/>
        <end position="61"/>
    </location>
</feature>
<evidence type="ECO:0000313" key="4">
    <source>
        <dbReference type="Proteomes" id="UP000026682"/>
    </source>
</evidence>
<accession>A0A158M7H8</accession>
<keyword evidence="1" id="KW-1133">Transmembrane helix</keyword>
<evidence type="ECO:0000256" key="1">
    <source>
        <dbReference type="SAM" id="Phobius"/>
    </source>
</evidence>
<organism evidence="3 4">
    <name type="scientific">Bordetella holmesii CDC-H585-BH</name>
    <dbReference type="NCBI Taxonomy" id="1331206"/>
    <lineage>
        <taxon>Bacteria</taxon>
        <taxon>Pseudomonadati</taxon>
        <taxon>Pseudomonadota</taxon>
        <taxon>Betaproteobacteria</taxon>
        <taxon>Burkholderiales</taxon>
        <taxon>Alcaligenaceae</taxon>
        <taxon>Bordetella</taxon>
    </lineage>
</organism>
<comment type="caution">
    <text evidence="3">The sequence shown here is derived from an EMBL/GenBank/DDBJ whole genome shotgun (WGS) entry which is preliminary data.</text>
</comment>
<dbReference type="PATRIC" id="fig|1331206.3.peg.351"/>
<proteinExistence type="predicted"/>
<protein>
    <submittedName>
        <fullName evidence="3">PF11804 family protein</fullName>
    </submittedName>
</protein>
<dbReference type="EMBL" id="JFZZ01000014">
    <property type="protein sequence ID" value="KAK98873.1"/>
    <property type="molecule type" value="Genomic_DNA"/>
</dbReference>
<evidence type="ECO:0000313" key="3">
    <source>
        <dbReference type="EMBL" id="KAK98873.1"/>
    </source>
</evidence>
<name>A0A158M7H8_9BORD</name>
<evidence type="ECO:0000256" key="2">
    <source>
        <dbReference type="SAM" id="SignalP"/>
    </source>
</evidence>
<feature type="transmembrane region" description="Helical" evidence="1">
    <location>
        <begin position="68"/>
        <end position="88"/>
    </location>
</feature>
<keyword evidence="1" id="KW-0812">Transmembrane</keyword>
<reference evidence="3 4" key="1">
    <citation type="submission" date="2014-03" db="EMBL/GenBank/DDBJ databases">
        <title>Genome sequence of Bordetella holmseii.</title>
        <authorList>
            <person name="Harvill E."/>
            <person name="Goodfield L.L."/>
            <person name="Ivanov Y."/>
            <person name="Meyer J.A."/>
            <person name="Newth C."/>
            <person name="Cassiday P."/>
            <person name="Tondella M.L."/>
            <person name="Liao P."/>
            <person name="Zimmerman J."/>
            <person name="Meert K."/>
            <person name="Wessel D."/>
            <person name="Berger J."/>
            <person name="Dean J.M."/>
            <person name="Holubkov R."/>
            <person name="Burr J."/>
            <person name="Liu T."/>
            <person name="Brinkac L.M."/>
            <person name="Sanka R."/>
            <person name="Kim M."/>
            <person name="Losada L."/>
        </authorList>
    </citation>
    <scope>NUCLEOTIDE SEQUENCE [LARGE SCALE GENOMIC DNA]</scope>
    <source>
        <strain evidence="3 4">CDC-H585-BH</strain>
    </source>
</reference>